<feature type="region of interest" description="Disordered" evidence="1">
    <location>
        <begin position="18"/>
        <end position="37"/>
    </location>
</feature>
<sequence length="1119" mass="125500">MGVQRAASAYSVIYGPHDRRVHRNNNPPSSSPAAADNDTSALTNNNVCLIDFSTYHVPTLCSVSSRAAAAVMNSDGKLGQMVVFSASGIIYDIMFDENCCISADDVRPGNILNEEDLKHLKNYKRSTSFHNDICINSFCSKFKSNVLSKKNADVTLIPVTAGRSFDTLQKLRDFAATSKAQRNQRPIDLRPMPQHGSQSGTSSSYTAFKDWLRINNVSEATFINFEHVYNAVWKNNAYANTSGNETYMYNCAKMAHETEGFLLLYGVAMINKLKQLSIDKRKNNKFVLFTDGKPPVIKNYTKTKRNDARKNRLKNKIGSSGDFMMTGGEEDGEGITPEMLFREMVVLFERVSMSIPTCLLQCVLLDVLRIPFFNQMKVNDQLFFASSVGSEAEDDIVKITAFAANIDTGVRGDVKTLIKLKKPEDSRPEKIRKIDLVTNSFLREELTWKDACVKTLINSPCTSITIFSYDSDVLPKWNMMVKHSFDNRNDDNGCHQMMKKSAENIESIYFYRSLMDKWTNNNNNDDKMVLGGSRYYGGSDDDEDGGGIFNNKRKSGNAPAVNNEKVSIYDLTQSPVMHSVESTLLLMLINGCDYVDALVSSNKTVSRYDIKIREEVTMFERFACLCRSFEEEEEEGFSKCHKCDNYKVPNLNIIKRFLLKCNVSSIFRDNYPTACNSAANVLAMLSLSCFNQKIFGSVAASRQNNPELSTHILAAKHGFFSEYTQGGIPLCDSTATHPQIESERMEMFRDLGSIKRSRQIDDDIEVYIEDMNGSSVADIFTMIDTEDAKEDDRILSLVDTTTDVVAASLTNISSPSSMAHAAAEAIDTSRQDCPSLAICFDRKHKKREGDSSADDEEEDIIEAILAKSKKRLKKDDVFDTTMEDNTPSLDSLVFSPDKSLAEPKNFTDETTITTTIVPPSPSPEKIIKKIDSAMMCEDTPSHAGTEDYILSLLTTALKAKVKVLGLDDKRTNNMTYCGKVMDLLIVLYLNMCGQQDPTVSHYQYIPVIHNELISQAASTGSPVGTTRSYFVAAINELSFYMYRPELKETSKYSQTRRQRWKAMAEKLMGFDNEMRACGVRTPCDNGSFIRPVYGLVRVKPWSALSLLGARLYFKHKFDI</sequence>
<evidence type="ECO:0000256" key="1">
    <source>
        <dbReference type="SAM" id="MobiDB-lite"/>
    </source>
</evidence>
<protein>
    <submittedName>
        <fullName evidence="2">Wsv139-like protein</fullName>
    </submittedName>
</protein>
<comment type="caution">
    <text evidence="2">The sequence shown here is derived from an EMBL/GenBank/DDBJ whole genome shotgun (WGS) entry which is preliminary data.</text>
</comment>
<feature type="region of interest" description="Disordered" evidence="1">
    <location>
        <begin position="177"/>
        <end position="202"/>
    </location>
</feature>
<dbReference type="EMBL" id="BFCC01000003">
    <property type="protein sequence ID" value="GBG35386.1"/>
    <property type="molecule type" value="Genomic_DNA"/>
</dbReference>
<organism evidence="2">
    <name type="scientific">Hemigrapsus takanoi nimavirus</name>
    <dbReference type="NCBI Taxonomy" id="2133792"/>
    <lineage>
        <taxon>Viruses</taxon>
        <taxon>Viruses incertae sedis</taxon>
        <taxon>Naldaviricetes</taxon>
        <taxon>Nimaviridae</taxon>
    </lineage>
</organism>
<proteinExistence type="predicted"/>
<accession>A0A401IP49</accession>
<name>A0A401IP49_9VIRU</name>
<reference evidence="2" key="1">
    <citation type="journal article" date="2018" name="J. Virol.">
        <title>Crustacean Genome Exploration Reveals the Evolutionary Origin of White Spot Syndrome Virus.</title>
        <authorList>
            <person name="Kawato S."/>
            <person name="Shitara A."/>
            <person name="Wang Y."/>
            <person name="Nozaki R."/>
            <person name="Kondo H."/>
            <person name="Hirono I."/>
        </authorList>
    </citation>
    <scope>NUCLEOTIDE SEQUENCE</scope>
    <source>
        <strain evidence="2">TUMSAT-1</strain>
    </source>
</reference>
<feature type="compositionally biased region" description="Low complexity" evidence="1">
    <location>
        <begin position="24"/>
        <end position="35"/>
    </location>
</feature>
<evidence type="ECO:0000313" key="2">
    <source>
        <dbReference type="EMBL" id="GBG35386.1"/>
    </source>
</evidence>